<dbReference type="PROSITE" id="PS51464">
    <property type="entry name" value="SIS"/>
    <property type="match status" value="1"/>
</dbReference>
<dbReference type="InterPro" id="IPR035472">
    <property type="entry name" value="RpiR-like_SIS"/>
</dbReference>
<dbReference type="Proteomes" id="UP000295680">
    <property type="component" value="Unassembled WGS sequence"/>
</dbReference>
<organism evidence="6 7">
    <name type="scientific">Actinocrispum wychmicini</name>
    <dbReference type="NCBI Taxonomy" id="1213861"/>
    <lineage>
        <taxon>Bacteria</taxon>
        <taxon>Bacillati</taxon>
        <taxon>Actinomycetota</taxon>
        <taxon>Actinomycetes</taxon>
        <taxon>Pseudonocardiales</taxon>
        <taxon>Pseudonocardiaceae</taxon>
        <taxon>Actinocrispum</taxon>
    </lineage>
</organism>
<comment type="caution">
    <text evidence="6">The sequence shown here is derived from an EMBL/GenBank/DDBJ whole genome shotgun (WGS) entry which is preliminary data.</text>
</comment>
<dbReference type="InterPro" id="IPR036388">
    <property type="entry name" value="WH-like_DNA-bd_sf"/>
</dbReference>
<dbReference type="GO" id="GO:0003677">
    <property type="term" value="F:DNA binding"/>
    <property type="evidence" value="ECO:0007669"/>
    <property type="project" value="UniProtKB-KW"/>
</dbReference>
<dbReference type="InterPro" id="IPR001347">
    <property type="entry name" value="SIS_dom"/>
</dbReference>
<feature type="domain" description="SIS" evidence="5">
    <location>
        <begin position="132"/>
        <end position="274"/>
    </location>
</feature>
<evidence type="ECO:0000259" key="5">
    <source>
        <dbReference type="PROSITE" id="PS51464"/>
    </source>
</evidence>
<evidence type="ECO:0000256" key="2">
    <source>
        <dbReference type="ARBA" id="ARBA00023125"/>
    </source>
</evidence>
<keyword evidence="1" id="KW-0805">Transcription regulation</keyword>
<dbReference type="InterPro" id="IPR009057">
    <property type="entry name" value="Homeodomain-like_sf"/>
</dbReference>
<gene>
    <name evidence="6" type="ORF">EV192_108129</name>
</gene>
<evidence type="ECO:0000259" key="4">
    <source>
        <dbReference type="PROSITE" id="PS51071"/>
    </source>
</evidence>
<keyword evidence="2" id="KW-0238">DNA-binding</keyword>
<keyword evidence="7" id="KW-1185">Reference proteome</keyword>
<dbReference type="GO" id="GO:1901135">
    <property type="term" value="P:carbohydrate derivative metabolic process"/>
    <property type="evidence" value="ECO:0007669"/>
    <property type="project" value="InterPro"/>
</dbReference>
<evidence type="ECO:0000313" key="7">
    <source>
        <dbReference type="Proteomes" id="UP000295680"/>
    </source>
</evidence>
<dbReference type="RefSeq" id="WP_132122634.1">
    <property type="nucleotide sequence ID" value="NZ_SLWS01000008.1"/>
</dbReference>
<dbReference type="EMBL" id="SLWS01000008">
    <property type="protein sequence ID" value="TCO54841.1"/>
    <property type="molecule type" value="Genomic_DNA"/>
</dbReference>
<dbReference type="Gene3D" id="3.40.50.10490">
    <property type="entry name" value="Glucose-6-phosphate isomerase like protein, domain 1"/>
    <property type="match status" value="1"/>
</dbReference>
<feature type="domain" description="HTH rpiR-type" evidence="4">
    <location>
        <begin position="10"/>
        <end position="86"/>
    </location>
</feature>
<dbReference type="PANTHER" id="PTHR30514:SF18">
    <property type="entry name" value="RPIR-FAMILY TRANSCRIPTIONAL REGULATOR"/>
    <property type="match status" value="1"/>
</dbReference>
<reference evidence="6 7" key="1">
    <citation type="submission" date="2019-03" db="EMBL/GenBank/DDBJ databases">
        <title>Genomic Encyclopedia of Type Strains, Phase IV (KMG-IV): sequencing the most valuable type-strain genomes for metagenomic binning, comparative biology and taxonomic classification.</title>
        <authorList>
            <person name="Goeker M."/>
        </authorList>
    </citation>
    <scope>NUCLEOTIDE SEQUENCE [LARGE SCALE GENOMIC DNA]</scope>
    <source>
        <strain evidence="6 7">DSM 45934</strain>
    </source>
</reference>
<evidence type="ECO:0000256" key="3">
    <source>
        <dbReference type="ARBA" id="ARBA00023163"/>
    </source>
</evidence>
<dbReference type="OrthoDB" id="4293777at2"/>
<proteinExistence type="predicted"/>
<name>A0A4R2J6Z9_9PSEU</name>
<dbReference type="SUPFAM" id="SSF46689">
    <property type="entry name" value="Homeodomain-like"/>
    <property type="match status" value="1"/>
</dbReference>
<dbReference type="GO" id="GO:0097367">
    <property type="term" value="F:carbohydrate derivative binding"/>
    <property type="evidence" value="ECO:0007669"/>
    <property type="project" value="InterPro"/>
</dbReference>
<dbReference type="Pfam" id="PF01418">
    <property type="entry name" value="HTH_6"/>
    <property type="match status" value="1"/>
</dbReference>
<dbReference type="Gene3D" id="1.10.10.10">
    <property type="entry name" value="Winged helix-like DNA-binding domain superfamily/Winged helix DNA-binding domain"/>
    <property type="match status" value="1"/>
</dbReference>
<dbReference type="InterPro" id="IPR000281">
    <property type="entry name" value="HTH_RpiR"/>
</dbReference>
<dbReference type="SUPFAM" id="SSF53697">
    <property type="entry name" value="SIS domain"/>
    <property type="match status" value="1"/>
</dbReference>
<protein>
    <submittedName>
        <fullName evidence="6">RpiR family transcriptional regulator</fullName>
    </submittedName>
</protein>
<dbReference type="GO" id="GO:0003700">
    <property type="term" value="F:DNA-binding transcription factor activity"/>
    <property type="evidence" value="ECO:0007669"/>
    <property type="project" value="InterPro"/>
</dbReference>
<dbReference type="PANTHER" id="PTHR30514">
    <property type="entry name" value="GLUCOKINASE"/>
    <property type="match status" value="1"/>
</dbReference>
<dbReference type="AlphaFoldDB" id="A0A4R2J6Z9"/>
<dbReference type="CDD" id="cd05013">
    <property type="entry name" value="SIS_RpiR"/>
    <property type="match status" value="1"/>
</dbReference>
<dbReference type="Pfam" id="PF01380">
    <property type="entry name" value="SIS"/>
    <property type="match status" value="1"/>
</dbReference>
<evidence type="ECO:0000256" key="1">
    <source>
        <dbReference type="ARBA" id="ARBA00023015"/>
    </source>
</evidence>
<accession>A0A4R2J6Z9</accession>
<keyword evidence="3" id="KW-0804">Transcription</keyword>
<dbReference type="PROSITE" id="PS51071">
    <property type="entry name" value="HTH_RPIR"/>
    <property type="match status" value="1"/>
</dbReference>
<sequence length="292" mass="31586">METVPPAGYDQLADLLRTRWPKLAAGQRRIANLLLTDPEGTAFRSISETAKLAEVHESSLVRFAAALGLSGYPALAQLCRAQLAEQAQLVRRFEQAGEHSGPDTLLAAVAEHDGRNLARTFAMIDPARWQRAVEMLADAPAVSVIGLRKCFTVAYLLNYLLHVARPGVRQLATTPGLLVDDLRDLSEGDTLVAVSIHRYTADTVRALAYAKAHGLQTIALTDNAGSPLAEHADVTLYIETSGVTIMRSLTAFIAVVQALATDVAVRLGGNTRAELLADEKLLEDFDVYFDRG</sequence>
<evidence type="ECO:0000313" key="6">
    <source>
        <dbReference type="EMBL" id="TCO54841.1"/>
    </source>
</evidence>
<dbReference type="InterPro" id="IPR046348">
    <property type="entry name" value="SIS_dom_sf"/>
</dbReference>
<dbReference type="InterPro" id="IPR047640">
    <property type="entry name" value="RpiR-like"/>
</dbReference>